<dbReference type="EMBL" id="CAJVPL010000839">
    <property type="protein sequence ID" value="CAG8533405.1"/>
    <property type="molecule type" value="Genomic_DNA"/>
</dbReference>
<proteinExistence type="predicted"/>
<dbReference type="InterPro" id="IPR029058">
    <property type="entry name" value="AB_hydrolase_fold"/>
</dbReference>
<feature type="region of interest" description="Disordered" evidence="1">
    <location>
        <begin position="702"/>
        <end position="730"/>
    </location>
</feature>
<feature type="domain" description="Alpha/beta hydrolase fold-3" evidence="2">
    <location>
        <begin position="395"/>
        <end position="470"/>
    </location>
</feature>
<dbReference type="Gene3D" id="3.40.50.1820">
    <property type="entry name" value="alpha/beta hydrolase"/>
    <property type="match status" value="2"/>
</dbReference>
<feature type="compositionally biased region" description="Low complexity" evidence="1">
    <location>
        <begin position="707"/>
        <end position="719"/>
    </location>
</feature>
<dbReference type="GO" id="GO:0004771">
    <property type="term" value="F:sterol ester esterase activity"/>
    <property type="evidence" value="ECO:0007669"/>
    <property type="project" value="TreeGrafter"/>
</dbReference>
<dbReference type="PANTHER" id="PTHR23025">
    <property type="entry name" value="TRIACYLGLYCEROL LIPASE"/>
    <property type="match status" value="1"/>
</dbReference>
<evidence type="ECO:0000313" key="3">
    <source>
        <dbReference type="EMBL" id="CAG8533405.1"/>
    </source>
</evidence>
<dbReference type="Pfam" id="PF07859">
    <property type="entry name" value="Abhydrolase_3"/>
    <property type="match status" value="2"/>
</dbReference>
<keyword evidence="4" id="KW-1185">Reference proteome</keyword>
<name>A0A9N9FH83_9GLOM</name>
<dbReference type="AlphaFoldDB" id="A0A9N9FH83"/>
<dbReference type="PANTHER" id="PTHR23025:SF3">
    <property type="entry name" value="HORMONE-SENSITIVE LIPASE"/>
    <property type="match status" value="1"/>
</dbReference>
<organism evidence="3 4">
    <name type="scientific">Ambispora gerdemannii</name>
    <dbReference type="NCBI Taxonomy" id="144530"/>
    <lineage>
        <taxon>Eukaryota</taxon>
        <taxon>Fungi</taxon>
        <taxon>Fungi incertae sedis</taxon>
        <taxon>Mucoromycota</taxon>
        <taxon>Glomeromycotina</taxon>
        <taxon>Glomeromycetes</taxon>
        <taxon>Archaeosporales</taxon>
        <taxon>Ambisporaceae</taxon>
        <taxon>Ambispora</taxon>
    </lineage>
</organism>
<protein>
    <submittedName>
        <fullName evidence="3">7842_t:CDS:1</fullName>
    </submittedName>
</protein>
<dbReference type="GO" id="GO:0004806">
    <property type="term" value="F:triacylglycerol lipase activity"/>
    <property type="evidence" value="ECO:0007669"/>
    <property type="project" value="TreeGrafter"/>
</dbReference>
<evidence type="ECO:0000313" key="4">
    <source>
        <dbReference type="Proteomes" id="UP000789831"/>
    </source>
</evidence>
<evidence type="ECO:0000259" key="2">
    <source>
        <dbReference type="Pfam" id="PF07859"/>
    </source>
</evidence>
<dbReference type="GO" id="GO:0005829">
    <property type="term" value="C:cytosol"/>
    <property type="evidence" value="ECO:0007669"/>
    <property type="project" value="TreeGrafter"/>
</dbReference>
<dbReference type="GO" id="GO:0019433">
    <property type="term" value="P:triglyceride catabolic process"/>
    <property type="evidence" value="ECO:0007669"/>
    <property type="project" value="TreeGrafter"/>
</dbReference>
<dbReference type="InterPro" id="IPR013094">
    <property type="entry name" value="AB_hydrolase_3"/>
</dbReference>
<sequence length="730" mass="82843">MKLARFSPFQLVVGTLTCLYILKNADRLVGLGSPEPLARLYSRNFYRATWFLTALEAGFWTAMPIRPKFLKDIMSIVFSAYYLIFADQADEKTRRIRATVTVEHIRSSWERMLNPYLRAAISLTHPHLRIHQKRIYLQRPKENPYNKKQIPAYIYYSGTEESFQTADCLILHYPGGGFISMAPPCHEDYLSFLAKWTGVPILSVDYGKAPEYPYPYALEECFDTYRSIMESNGETIGMCGWLNKDGSQRQQIKITLVGDSAGGNLVASVMFKILEYPKPIAQPSGLVLIYPCLNFDINCWMPQSQLSVIRAESTESIPGVLESKDHLHHKSPLSVVPDVKPKRRWRRRFSGSTDDERPIEERVQFIEGQELKPNEEKRRSQIIGTRLAMTSRMSFFNDRILTPDLMRAMALLYLGPNNYPDFTSDYYLSPIVAPDELLARFPKTYLMCGEKDPFVDDTVIFAGRIREAKRRKRQLADGGKYGESFRMSGMSSAKFDDVIEVKVLQGVSHAFLQMLALLPETKGAVRALARWLSASFEEKSATQKNFSKTNGGLQTGSDVINEDDEGVIFTSRRSTINDLTKANPQILQEANDENFPNSSTNYNHPNYNHNNSIDITIPQNSQPHISASFQNITLLENDIHVNGNGASALPHHIHTSASETVITPTTPHHERERVLWEQKNILNEAEILRRRRENLVRGLRDGCDEQSSSMDDSSSLDPSVFNESGMPGVI</sequence>
<reference evidence="3" key="1">
    <citation type="submission" date="2021-06" db="EMBL/GenBank/DDBJ databases">
        <authorList>
            <person name="Kallberg Y."/>
            <person name="Tangrot J."/>
            <person name="Rosling A."/>
        </authorList>
    </citation>
    <scope>NUCLEOTIDE SEQUENCE</scope>
    <source>
        <strain evidence="3">MT106</strain>
    </source>
</reference>
<feature type="domain" description="Alpha/beta hydrolase fold-3" evidence="2">
    <location>
        <begin position="171"/>
        <end position="295"/>
    </location>
</feature>
<dbReference type="SUPFAM" id="SSF53474">
    <property type="entry name" value="alpha/beta-Hydrolases"/>
    <property type="match status" value="1"/>
</dbReference>
<comment type="caution">
    <text evidence="3">The sequence shown here is derived from an EMBL/GenBank/DDBJ whole genome shotgun (WGS) entry which is preliminary data.</text>
</comment>
<gene>
    <name evidence="3" type="ORF">AGERDE_LOCUS5824</name>
</gene>
<evidence type="ECO:0000256" key="1">
    <source>
        <dbReference type="SAM" id="MobiDB-lite"/>
    </source>
</evidence>
<dbReference type="OrthoDB" id="5570009at2759"/>
<accession>A0A9N9FH83</accession>
<dbReference type="Proteomes" id="UP000789831">
    <property type="component" value="Unassembled WGS sequence"/>
</dbReference>